<evidence type="ECO:0000313" key="1">
    <source>
        <dbReference type="EMBL" id="SHI42916.1"/>
    </source>
</evidence>
<keyword evidence="2" id="KW-1185">Reference proteome</keyword>
<dbReference type="Proteomes" id="UP000184342">
    <property type="component" value="Unassembled WGS sequence"/>
</dbReference>
<gene>
    <name evidence="1" type="ORF">SAMN02745691_00242</name>
</gene>
<name>A0A1M6B2I3_9FIRM</name>
<accession>A0A1M6B2I3</accession>
<dbReference type="AlphaFoldDB" id="A0A1M6B2I3"/>
<organism evidence="1 2">
    <name type="scientific">Parasporobacterium paucivorans DSM 15970</name>
    <dbReference type="NCBI Taxonomy" id="1122934"/>
    <lineage>
        <taxon>Bacteria</taxon>
        <taxon>Bacillati</taxon>
        <taxon>Bacillota</taxon>
        <taxon>Clostridia</taxon>
        <taxon>Lachnospirales</taxon>
        <taxon>Lachnospiraceae</taxon>
        <taxon>Parasporobacterium</taxon>
    </lineage>
</organism>
<protein>
    <recommendedName>
        <fullName evidence="3">P22 coat protein-gene protein 5</fullName>
    </recommendedName>
</protein>
<proteinExistence type="predicted"/>
<reference evidence="1 2" key="1">
    <citation type="submission" date="2016-11" db="EMBL/GenBank/DDBJ databases">
        <authorList>
            <person name="Jaros S."/>
            <person name="Januszkiewicz K."/>
            <person name="Wedrychowicz H."/>
        </authorList>
    </citation>
    <scope>NUCLEOTIDE SEQUENCE [LARGE SCALE GENOMIC DNA]</scope>
    <source>
        <strain evidence="1 2">DSM 15970</strain>
    </source>
</reference>
<dbReference type="EMBL" id="FQYT01000003">
    <property type="protein sequence ID" value="SHI42916.1"/>
    <property type="molecule type" value="Genomic_DNA"/>
</dbReference>
<dbReference type="RefSeq" id="WP_073992546.1">
    <property type="nucleotide sequence ID" value="NZ_FQYT01000003.1"/>
</dbReference>
<dbReference type="STRING" id="1122934.SAMN02745691_00242"/>
<evidence type="ECO:0000313" key="2">
    <source>
        <dbReference type="Proteomes" id="UP000184342"/>
    </source>
</evidence>
<evidence type="ECO:0008006" key="3">
    <source>
        <dbReference type="Google" id="ProtNLM"/>
    </source>
</evidence>
<sequence>MAHTAQERYSKMVKAKVRKELVLKDGVVFNNDYEGSPAAGSVKIPVRDTEVAVSDYDKAAGITGAAGSTSYETLVINKDKAVNEIIDGYDAASVPDNLVADRLDSAGYSLAAQIDTDGATTLVAGATVVNESALDNTNIYGKIVDIRTAMSKANIPNDGKRYLLVTPDSMALVLKSPEFISASSLGDEVKESGVVGKIANFNVIEWNDTTANLSMIAGHPRFATRAEEFAVPVHIQDLSGSGTFIGASAVQGRDVYGHKVLRSAAIRAVYSPGSIAITVAIGTVAVGDTKLTVTAEGSNTLAYKKNPATRVTYGLATATYAGTAMTSGAAKTIGTCAVGDIIEVVEFDASTGLAVKVGYVTLATADIKLS</sequence>